<dbReference type="InterPro" id="IPR011429">
    <property type="entry name" value="Cyt_c_Planctomycete-type"/>
</dbReference>
<protein>
    <recommendedName>
        <fullName evidence="1">Cytochrome C Planctomycete-type domain-containing protein</fullName>
    </recommendedName>
</protein>
<feature type="non-terminal residue" evidence="2">
    <location>
        <position position="413"/>
    </location>
</feature>
<accession>A0A382FWU4</accession>
<dbReference type="AlphaFoldDB" id="A0A382FWU4"/>
<proteinExistence type="predicted"/>
<feature type="domain" description="Cytochrome C Planctomycete-type" evidence="1">
    <location>
        <begin position="43"/>
        <end position="88"/>
    </location>
</feature>
<evidence type="ECO:0000259" key="1">
    <source>
        <dbReference type="Pfam" id="PF07635"/>
    </source>
</evidence>
<dbReference type="Pfam" id="PF07635">
    <property type="entry name" value="PSCyt1"/>
    <property type="match status" value="1"/>
</dbReference>
<reference evidence="2" key="1">
    <citation type="submission" date="2018-05" db="EMBL/GenBank/DDBJ databases">
        <authorList>
            <person name="Lanie J.A."/>
            <person name="Ng W.-L."/>
            <person name="Kazmierczak K.M."/>
            <person name="Andrzejewski T.M."/>
            <person name="Davidsen T.M."/>
            <person name="Wayne K.J."/>
            <person name="Tettelin H."/>
            <person name="Glass J.I."/>
            <person name="Rusch D."/>
            <person name="Podicherti R."/>
            <person name="Tsui H.-C.T."/>
            <person name="Winkler M.E."/>
        </authorList>
    </citation>
    <scope>NUCLEOTIDE SEQUENCE</scope>
</reference>
<gene>
    <name evidence="2" type="ORF">METZ01_LOCUS220314</name>
</gene>
<dbReference type="EMBL" id="UINC01052295">
    <property type="protein sequence ID" value="SVB67460.1"/>
    <property type="molecule type" value="Genomic_DNA"/>
</dbReference>
<evidence type="ECO:0000313" key="2">
    <source>
        <dbReference type="EMBL" id="SVB67460.1"/>
    </source>
</evidence>
<sequence>MGRALHTCSVILWVTSASVAFAAGKATPFALPAQLEDLTANYCLDCHDGEVQKGDIRLDNLTELEHPKRLDMLNRMQEQIFFKQMPPKKKKTQPSEAERRQLFDWISGELRKHDASRFEDKLRKPEYGNYVDHDKLFSGEFKDLPGFTYDRRWLISEYIFNDKFDRMLKGQATGYHRGKRYPVFGSKRFHRLTPTNPFLLPNRSGVRYYANTDLTGGHLSTMLTNAQKSAELMTDYLVPRHKRNRHQYLPAIVEIMALEDQHVATLKARREFLETNVARVCQDLYGKKNDSLLPKFVPVVLNEAKALEEGETYKKAPIHVAQNTLKKLGGEDALYQMLLNPELKGLSDVEIRNLCERQWFYNGDHERKIQGRVTMLRDYLTEVRERLAKNGTKIKLRVYKPLADEEMAIIHAA</sequence>
<name>A0A382FWU4_9ZZZZ</name>
<organism evidence="2">
    <name type="scientific">marine metagenome</name>
    <dbReference type="NCBI Taxonomy" id="408172"/>
    <lineage>
        <taxon>unclassified sequences</taxon>
        <taxon>metagenomes</taxon>
        <taxon>ecological metagenomes</taxon>
    </lineage>
</organism>